<dbReference type="EMBL" id="CM045762">
    <property type="protein sequence ID" value="KAI8012781.1"/>
    <property type="molecule type" value="Genomic_DNA"/>
</dbReference>
<name>A0ACC0HI02_9ERIC</name>
<dbReference type="Proteomes" id="UP001060215">
    <property type="component" value="Chromosome 5"/>
</dbReference>
<accession>A0ACC0HI02</accession>
<evidence type="ECO:0000313" key="1">
    <source>
        <dbReference type="EMBL" id="KAI8012781.1"/>
    </source>
</evidence>
<comment type="caution">
    <text evidence="1">The sequence shown here is derived from an EMBL/GenBank/DDBJ whole genome shotgun (WGS) entry which is preliminary data.</text>
</comment>
<sequence>MYLGSVHKKYLEEATCNIFVLKGNLISTPPTSRTILPGITRKTLEERTVPVEELLDGYEVFCTGTAVGHEDADALMKTNSTTKEIA</sequence>
<evidence type="ECO:0000313" key="2">
    <source>
        <dbReference type="Proteomes" id="UP001060215"/>
    </source>
</evidence>
<keyword evidence="2" id="KW-1185">Reference proteome</keyword>
<organism evidence="1 2">
    <name type="scientific">Camellia lanceoleosa</name>
    <dbReference type="NCBI Taxonomy" id="1840588"/>
    <lineage>
        <taxon>Eukaryota</taxon>
        <taxon>Viridiplantae</taxon>
        <taxon>Streptophyta</taxon>
        <taxon>Embryophyta</taxon>
        <taxon>Tracheophyta</taxon>
        <taxon>Spermatophyta</taxon>
        <taxon>Magnoliopsida</taxon>
        <taxon>eudicotyledons</taxon>
        <taxon>Gunneridae</taxon>
        <taxon>Pentapetalae</taxon>
        <taxon>asterids</taxon>
        <taxon>Ericales</taxon>
        <taxon>Theaceae</taxon>
        <taxon>Camellia</taxon>
    </lineage>
</organism>
<reference evidence="1 2" key="1">
    <citation type="journal article" date="2022" name="Plant J.">
        <title>Chromosome-level genome of Camellia lanceoleosa provides a valuable resource for understanding genome evolution and self-incompatibility.</title>
        <authorList>
            <person name="Gong W."/>
            <person name="Xiao S."/>
            <person name="Wang L."/>
            <person name="Liao Z."/>
            <person name="Chang Y."/>
            <person name="Mo W."/>
            <person name="Hu G."/>
            <person name="Li W."/>
            <person name="Zhao G."/>
            <person name="Zhu H."/>
            <person name="Hu X."/>
            <person name="Ji K."/>
            <person name="Xiang X."/>
            <person name="Song Q."/>
            <person name="Yuan D."/>
            <person name="Jin S."/>
            <person name="Zhang L."/>
        </authorList>
    </citation>
    <scope>NUCLEOTIDE SEQUENCE [LARGE SCALE GENOMIC DNA]</scope>
    <source>
        <strain evidence="1">SQ_2022a</strain>
    </source>
</reference>
<protein>
    <submittedName>
        <fullName evidence="1">Uncharacterized protein</fullName>
    </submittedName>
</protein>
<proteinExistence type="predicted"/>
<gene>
    <name evidence="1" type="ORF">LOK49_LG06G00648</name>
</gene>